<dbReference type="OrthoDB" id="4763015at2"/>
<evidence type="ECO:0000256" key="1">
    <source>
        <dbReference type="ARBA" id="ARBA00022722"/>
    </source>
</evidence>
<name>N1UU25_9MICC</name>
<evidence type="ECO:0000256" key="4">
    <source>
        <dbReference type="ARBA" id="ARBA00022842"/>
    </source>
</evidence>
<dbReference type="AlphaFoldDB" id="N1UU25"/>
<dbReference type="InterPro" id="IPR029060">
    <property type="entry name" value="PIN-like_dom_sf"/>
</dbReference>
<dbReference type="EMBL" id="ANPE02000144">
    <property type="protein sequence ID" value="EMY33921.1"/>
    <property type="molecule type" value="Genomic_DNA"/>
</dbReference>
<dbReference type="GO" id="GO:0004518">
    <property type="term" value="F:nuclease activity"/>
    <property type="evidence" value="ECO:0007669"/>
    <property type="project" value="UniProtKB-KW"/>
</dbReference>
<dbReference type="SUPFAM" id="SSF88723">
    <property type="entry name" value="PIN domain-like"/>
    <property type="match status" value="1"/>
</dbReference>
<comment type="caution">
    <text evidence="6">The sequence shown here is derived from an EMBL/GenBank/DDBJ whole genome shotgun (WGS) entry which is preliminary data.</text>
</comment>
<dbReference type="Pfam" id="PF01850">
    <property type="entry name" value="PIN"/>
    <property type="match status" value="1"/>
</dbReference>
<keyword evidence="2" id="KW-0479">Metal-binding</keyword>
<organism evidence="6 7">
    <name type="scientific">Arthrobacter crystallopoietes BAB-32</name>
    <dbReference type="NCBI Taxonomy" id="1246476"/>
    <lineage>
        <taxon>Bacteria</taxon>
        <taxon>Bacillati</taxon>
        <taxon>Actinomycetota</taxon>
        <taxon>Actinomycetes</taxon>
        <taxon>Micrococcales</taxon>
        <taxon>Micrococcaceae</taxon>
        <taxon>Crystallibacter</taxon>
    </lineage>
</organism>
<evidence type="ECO:0000313" key="7">
    <source>
        <dbReference type="Proteomes" id="UP000010729"/>
    </source>
</evidence>
<evidence type="ECO:0000259" key="5">
    <source>
        <dbReference type="Pfam" id="PF01850"/>
    </source>
</evidence>
<keyword evidence="3" id="KW-0378">Hydrolase</keyword>
<dbReference type="RefSeq" id="WP_005269445.1">
    <property type="nucleotide sequence ID" value="NZ_ANPE02000144.1"/>
</dbReference>
<dbReference type="Gene3D" id="3.40.50.1010">
    <property type="entry name" value="5'-nuclease"/>
    <property type="match status" value="1"/>
</dbReference>
<dbReference type="Proteomes" id="UP000010729">
    <property type="component" value="Unassembled WGS sequence"/>
</dbReference>
<sequence>MEHSTASLPLYIVDASAWSRYGTNRAVTGDLDAIGHSGIIMTCPPASLEYCFMARNAAEHAAFADRMARLKQPEQHPSVSDVLEIQSALWNAGLVRAAGPVDTLIAAYALLHDATVVSCGKDYGHLAAALDGRLKQIFHKI</sequence>
<keyword evidence="1" id="KW-0540">Nuclease</keyword>
<keyword evidence="4" id="KW-0460">Magnesium</keyword>
<proteinExistence type="predicted"/>
<dbReference type="GO" id="GO:0016787">
    <property type="term" value="F:hydrolase activity"/>
    <property type="evidence" value="ECO:0007669"/>
    <property type="project" value="UniProtKB-KW"/>
</dbReference>
<gene>
    <name evidence="6" type="ORF">D477_012360</name>
</gene>
<keyword evidence="7" id="KW-1185">Reference proteome</keyword>
<dbReference type="GO" id="GO:0046872">
    <property type="term" value="F:metal ion binding"/>
    <property type="evidence" value="ECO:0007669"/>
    <property type="project" value="UniProtKB-KW"/>
</dbReference>
<reference evidence="6 7" key="1">
    <citation type="journal article" date="2013" name="Genome Announc.">
        <title>Draft Genome Sequence of Arthrobacter crystallopoietes Strain BAB-32, Revealing Genes for Bioremediation.</title>
        <authorList>
            <person name="Joshi M.N."/>
            <person name="Pandit A.S."/>
            <person name="Sharma A."/>
            <person name="Pandya R.V."/>
            <person name="Desai S.M."/>
            <person name="Saxena A.K."/>
            <person name="Bagatharia S.B."/>
        </authorList>
    </citation>
    <scope>NUCLEOTIDE SEQUENCE [LARGE SCALE GENOMIC DNA]</scope>
    <source>
        <strain evidence="6 7">BAB-32</strain>
    </source>
</reference>
<dbReference type="InterPro" id="IPR002716">
    <property type="entry name" value="PIN_dom"/>
</dbReference>
<accession>N1UU25</accession>
<evidence type="ECO:0000256" key="2">
    <source>
        <dbReference type="ARBA" id="ARBA00022723"/>
    </source>
</evidence>
<protein>
    <submittedName>
        <fullName evidence="6">Nucleic acid-binding protein</fullName>
    </submittedName>
</protein>
<evidence type="ECO:0000256" key="3">
    <source>
        <dbReference type="ARBA" id="ARBA00022801"/>
    </source>
</evidence>
<feature type="domain" description="PIN" evidence="5">
    <location>
        <begin position="11"/>
        <end position="127"/>
    </location>
</feature>
<evidence type="ECO:0000313" key="6">
    <source>
        <dbReference type="EMBL" id="EMY33921.1"/>
    </source>
</evidence>